<dbReference type="Gene3D" id="3.40.30.10">
    <property type="entry name" value="Glutaredoxin"/>
    <property type="match status" value="1"/>
</dbReference>
<feature type="binding site" evidence="8">
    <location>
        <position position="89"/>
    </location>
    <ligand>
        <name>[2Fe-2S] cluster</name>
        <dbReference type="ChEBI" id="CHEBI:190135"/>
    </ligand>
</feature>
<dbReference type="Proteomes" id="UP000192708">
    <property type="component" value="Unassembled WGS sequence"/>
</dbReference>
<accession>A0A1W1ZTW5</accession>
<dbReference type="AlphaFoldDB" id="A0A1W1ZTW5"/>
<dbReference type="Pfam" id="PF01257">
    <property type="entry name" value="2Fe-2S_thioredx"/>
    <property type="match status" value="1"/>
</dbReference>
<dbReference type="NCBIfam" id="NF005723">
    <property type="entry name" value="PRK07539.1-3"/>
    <property type="match status" value="1"/>
</dbReference>
<evidence type="ECO:0000313" key="10">
    <source>
        <dbReference type="Proteomes" id="UP000192708"/>
    </source>
</evidence>
<evidence type="ECO:0000256" key="6">
    <source>
        <dbReference type="ARBA" id="ARBA00034078"/>
    </source>
</evidence>
<comment type="similarity">
    <text evidence="1">Belongs to the complex I 24 kDa subunit family.</text>
</comment>
<dbReference type="OrthoDB" id="9807941at2"/>
<dbReference type="GO" id="GO:0051537">
    <property type="term" value="F:2 iron, 2 sulfur cluster binding"/>
    <property type="evidence" value="ECO:0007669"/>
    <property type="project" value="UniProtKB-KW"/>
</dbReference>
<dbReference type="GO" id="GO:0046872">
    <property type="term" value="F:metal ion binding"/>
    <property type="evidence" value="ECO:0007669"/>
    <property type="project" value="UniProtKB-KW"/>
</dbReference>
<comment type="cofactor">
    <cofactor evidence="8">
        <name>[2Fe-2S] cluster</name>
        <dbReference type="ChEBI" id="CHEBI:190135"/>
    </cofactor>
    <text evidence="8">Binds 1 [2Fe-2S] cluster.</text>
</comment>
<protein>
    <submittedName>
        <fullName evidence="9">NADH dehydrogenase subunit E</fullName>
    </submittedName>
</protein>
<evidence type="ECO:0000256" key="8">
    <source>
        <dbReference type="PIRSR" id="PIRSR000216-1"/>
    </source>
</evidence>
<evidence type="ECO:0000256" key="1">
    <source>
        <dbReference type="ARBA" id="ARBA00010643"/>
    </source>
</evidence>
<dbReference type="GO" id="GO:0003954">
    <property type="term" value="F:NADH dehydrogenase activity"/>
    <property type="evidence" value="ECO:0007669"/>
    <property type="project" value="TreeGrafter"/>
</dbReference>
<comment type="catalytic activity">
    <reaction evidence="7">
        <text>a quinone + NADH + 5 H(+)(in) = a quinol + NAD(+) + 4 H(+)(out)</text>
        <dbReference type="Rhea" id="RHEA:57888"/>
        <dbReference type="ChEBI" id="CHEBI:15378"/>
        <dbReference type="ChEBI" id="CHEBI:24646"/>
        <dbReference type="ChEBI" id="CHEBI:57540"/>
        <dbReference type="ChEBI" id="CHEBI:57945"/>
        <dbReference type="ChEBI" id="CHEBI:132124"/>
    </reaction>
</comment>
<feature type="binding site" evidence="8">
    <location>
        <position position="125"/>
    </location>
    <ligand>
        <name>[2Fe-2S] cluster</name>
        <dbReference type="ChEBI" id="CHEBI:190135"/>
    </ligand>
</feature>
<gene>
    <name evidence="9" type="ORF">SAMN06296008_106129</name>
</gene>
<evidence type="ECO:0000256" key="2">
    <source>
        <dbReference type="ARBA" id="ARBA00022714"/>
    </source>
</evidence>
<reference evidence="9 10" key="1">
    <citation type="submission" date="2017-04" db="EMBL/GenBank/DDBJ databases">
        <authorList>
            <person name="Afonso C.L."/>
            <person name="Miller P.J."/>
            <person name="Scott M.A."/>
            <person name="Spackman E."/>
            <person name="Goraichik I."/>
            <person name="Dimitrov K.M."/>
            <person name="Suarez D.L."/>
            <person name="Swayne D.E."/>
        </authorList>
    </citation>
    <scope>NUCLEOTIDE SEQUENCE [LARGE SCALE GENOMIC DNA]</scope>
    <source>
        <strain evidence="9 10">VK13</strain>
    </source>
</reference>
<feature type="binding site" evidence="8">
    <location>
        <position position="84"/>
    </location>
    <ligand>
        <name>[2Fe-2S] cluster</name>
        <dbReference type="ChEBI" id="CHEBI:190135"/>
    </ligand>
</feature>
<dbReference type="PANTHER" id="PTHR10371:SF3">
    <property type="entry name" value="NADH DEHYDROGENASE [UBIQUINONE] FLAVOPROTEIN 2, MITOCHONDRIAL"/>
    <property type="match status" value="1"/>
</dbReference>
<dbReference type="InterPro" id="IPR041921">
    <property type="entry name" value="NuoE_N"/>
</dbReference>
<dbReference type="InterPro" id="IPR002023">
    <property type="entry name" value="NuoE-like"/>
</dbReference>
<comment type="cofactor">
    <cofactor evidence="6">
        <name>[2Fe-2S] cluster</name>
        <dbReference type="ChEBI" id="CHEBI:190135"/>
    </cofactor>
</comment>
<dbReference type="NCBIfam" id="TIGR01958">
    <property type="entry name" value="nuoE_fam"/>
    <property type="match status" value="1"/>
</dbReference>
<keyword evidence="5 8" id="KW-0411">Iron-sulfur</keyword>
<evidence type="ECO:0000256" key="3">
    <source>
        <dbReference type="ARBA" id="ARBA00022723"/>
    </source>
</evidence>
<keyword evidence="10" id="KW-1185">Reference proteome</keyword>
<evidence type="ECO:0000313" key="9">
    <source>
        <dbReference type="EMBL" id="SMC51915.1"/>
    </source>
</evidence>
<evidence type="ECO:0000256" key="5">
    <source>
        <dbReference type="ARBA" id="ARBA00023014"/>
    </source>
</evidence>
<proteinExistence type="inferred from homology"/>
<dbReference type="InterPro" id="IPR036249">
    <property type="entry name" value="Thioredoxin-like_sf"/>
</dbReference>
<keyword evidence="2 8" id="KW-0001">2Fe-2S</keyword>
<dbReference type="STRING" id="1938817.SAMN06296008_106129"/>
<dbReference type="RefSeq" id="WP_084283457.1">
    <property type="nucleotide sequence ID" value="NZ_FWXJ01000006.1"/>
</dbReference>
<feature type="binding site" evidence="8">
    <location>
        <position position="129"/>
    </location>
    <ligand>
        <name>[2Fe-2S] cluster</name>
        <dbReference type="ChEBI" id="CHEBI:190135"/>
    </ligand>
</feature>
<dbReference type="PIRSF" id="PIRSF000216">
    <property type="entry name" value="NADH_DH_24kDa"/>
    <property type="match status" value="1"/>
</dbReference>
<organism evidence="9 10">
    <name type="scientific">Polynucleobacter kasalickyi</name>
    <dbReference type="NCBI Taxonomy" id="1938817"/>
    <lineage>
        <taxon>Bacteria</taxon>
        <taxon>Pseudomonadati</taxon>
        <taxon>Pseudomonadota</taxon>
        <taxon>Betaproteobacteria</taxon>
        <taxon>Burkholderiales</taxon>
        <taxon>Burkholderiaceae</taxon>
        <taxon>Polynucleobacter</taxon>
    </lineage>
</organism>
<dbReference type="FunFam" id="1.10.10.1590:FF:000001">
    <property type="entry name" value="NADH-quinone oxidoreductase subunit E"/>
    <property type="match status" value="1"/>
</dbReference>
<dbReference type="Gene3D" id="1.10.10.1590">
    <property type="entry name" value="NADH-quinone oxidoreductase subunit E"/>
    <property type="match status" value="1"/>
</dbReference>
<evidence type="ECO:0000256" key="4">
    <source>
        <dbReference type="ARBA" id="ARBA00023004"/>
    </source>
</evidence>
<dbReference type="PANTHER" id="PTHR10371">
    <property type="entry name" value="NADH DEHYDROGENASE UBIQUINONE FLAVOPROTEIN 2, MITOCHONDRIAL"/>
    <property type="match status" value="1"/>
</dbReference>
<dbReference type="EMBL" id="FWXJ01000006">
    <property type="protein sequence ID" value="SMC51915.1"/>
    <property type="molecule type" value="Genomic_DNA"/>
</dbReference>
<keyword evidence="3 8" id="KW-0479">Metal-binding</keyword>
<dbReference type="InterPro" id="IPR042128">
    <property type="entry name" value="NuoE_dom"/>
</dbReference>
<keyword evidence="4 8" id="KW-0408">Iron</keyword>
<sequence length="170" mass="18518">MINLSEKALKEIARNVAKYPADQKQSAVMAALAVAQDECGWISPEVLQEVAKILEMPPIWVQEVATFYNMYNNKPVGKFKITVCTNLPCELSGGVRAAKYIQEKLGISFNETTPCGTFTLTEGECMGACADAPVALINNKKMCSWMSNEKIDAMLDELKASASSQTSGQI</sequence>
<evidence type="ECO:0000256" key="7">
    <source>
        <dbReference type="ARBA" id="ARBA00047712"/>
    </source>
</evidence>
<dbReference type="CDD" id="cd03064">
    <property type="entry name" value="TRX_Fd_NuoE"/>
    <property type="match status" value="1"/>
</dbReference>
<dbReference type="SUPFAM" id="SSF52833">
    <property type="entry name" value="Thioredoxin-like"/>
    <property type="match status" value="1"/>
</dbReference>
<name>A0A1W1ZTW5_9BURK</name>